<evidence type="ECO:0000256" key="10">
    <source>
        <dbReference type="PROSITE-ProRule" id="PRU00277"/>
    </source>
</evidence>
<comment type="caution">
    <text evidence="15">The sequence shown here is derived from an EMBL/GenBank/DDBJ whole genome shotgun (WGS) entry which is preliminary data.</text>
</comment>
<evidence type="ECO:0000256" key="11">
    <source>
        <dbReference type="SAM" id="MobiDB-lite"/>
    </source>
</evidence>
<keyword evidence="4" id="KW-0677">Repeat</keyword>
<evidence type="ECO:0000256" key="12">
    <source>
        <dbReference type="SAM" id="SignalP"/>
    </source>
</evidence>
<dbReference type="InterPro" id="IPR001179">
    <property type="entry name" value="PPIase_FKBP_dom"/>
</dbReference>
<evidence type="ECO:0000259" key="13">
    <source>
        <dbReference type="PROSITE" id="PS50059"/>
    </source>
</evidence>
<feature type="domain" description="EF-hand" evidence="14">
    <location>
        <begin position="205"/>
        <end position="240"/>
    </location>
</feature>
<dbReference type="EC" id="5.2.1.8" evidence="2 10"/>
<dbReference type="InterPro" id="IPR052273">
    <property type="entry name" value="PPIase_FKBP"/>
</dbReference>
<accession>A0A9N8HRH1</accession>
<keyword evidence="9 10" id="KW-0413">Isomerase</keyword>
<dbReference type="Pfam" id="PF13499">
    <property type="entry name" value="EF-hand_7"/>
    <property type="match status" value="1"/>
</dbReference>
<name>A0A9N8HRH1_9STRA</name>
<evidence type="ECO:0000256" key="6">
    <source>
        <dbReference type="ARBA" id="ARBA00022837"/>
    </source>
</evidence>
<dbReference type="InterPro" id="IPR002048">
    <property type="entry name" value="EF_hand_dom"/>
</dbReference>
<dbReference type="PANTHER" id="PTHR46222:SF3">
    <property type="entry name" value="PEPTIDYLPROLYL ISOMERASE"/>
    <property type="match status" value="1"/>
</dbReference>
<dbReference type="SMART" id="SM00054">
    <property type="entry name" value="EFh"/>
    <property type="match status" value="4"/>
</dbReference>
<dbReference type="Gene3D" id="3.10.50.40">
    <property type="match status" value="1"/>
</dbReference>
<comment type="catalytic activity">
    <reaction evidence="1 10">
        <text>[protein]-peptidylproline (omega=180) = [protein]-peptidylproline (omega=0)</text>
        <dbReference type="Rhea" id="RHEA:16237"/>
        <dbReference type="Rhea" id="RHEA-COMP:10747"/>
        <dbReference type="Rhea" id="RHEA-COMP:10748"/>
        <dbReference type="ChEBI" id="CHEBI:83833"/>
        <dbReference type="ChEBI" id="CHEBI:83834"/>
        <dbReference type="EC" id="5.2.1.8"/>
    </reaction>
</comment>
<evidence type="ECO:0000256" key="9">
    <source>
        <dbReference type="ARBA" id="ARBA00023235"/>
    </source>
</evidence>
<feature type="region of interest" description="Disordered" evidence="11">
    <location>
        <begin position="62"/>
        <end position="91"/>
    </location>
</feature>
<dbReference type="InterPro" id="IPR011992">
    <property type="entry name" value="EF-hand-dom_pair"/>
</dbReference>
<dbReference type="Gene3D" id="1.10.238.10">
    <property type="entry name" value="EF-hand"/>
    <property type="match status" value="2"/>
</dbReference>
<dbReference type="Proteomes" id="UP001153069">
    <property type="component" value="Unassembled WGS sequence"/>
</dbReference>
<feature type="domain" description="PPIase FKBP-type" evidence="13">
    <location>
        <begin position="49"/>
        <end position="157"/>
    </location>
</feature>
<evidence type="ECO:0000313" key="16">
    <source>
        <dbReference type="Proteomes" id="UP001153069"/>
    </source>
</evidence>
<dbReference type="GO" id="GO:0005783">
    <property type="term" value="C:endoplasmic reticulum"/>
    <property type="evidence" value="ECO:0007669"/>
    <property type="project" value="UniProtKB-ARBA"/>
</dbReference>
<keyword evidence="3 12" id="KW-0732">Signal</keyword>
<evidence type="ECO:0000256" key="7">
    <source>
        <dbReference type="ARBA" id="ARBA00023110"/>
    </source>
</evidence>
<dbReference type="PROSITE" id="PS50059">
    <property type="entry name" value="FKBP_PPIASE"/>
    <property type="match status" value="1"/>
</dbReference>
<dbReference type="GO" id="GO:0003755">
    <property type="term" value="F:peptidyl-prolyl cis-trans isomerase activity"/>
    <property type="evidence" value="ECO:0007669"/>
    <property type="project" value="UniProtKB-KW"/>
</dbReference>
<dbReference type="InterPro" id="IPR046357">
    <property type="entry name" value="PPIase_dom_sf"/>
</dbReference>
<dbReference type="SUPFAM" id="SSF47473">
    <property type="entry name" value="EF-hand"/>
    <property type="match status" value="1"/>
</dbReference>
<keyword evidence="16" id="KW-1185">Reference proteome</keyword>
<keyword evidence="7 10" id="KW-0697">Rotamase</keyword>
<dbReference type="SUPFAM" id="SSF54534">
    <property type="entry name" value="FKBP-like"/>
    <property type="match status" value="1"/>
</dbReference>
<dbReference type="PANTHER" id="PTHR46222">
    <property type="entry name" value="PEPTIDYL-PROLYL CIS-TRANS ISOMERASE FKBP7/14"/>
    <property type="match status" value="1"/>
</dbReference>
<sequence length="310" mass="35937">MIRFWCVLTLTALVHVLNVRESVGMIRMQFDDRPNVEHRRCQKAKVKKRHLVRLHYNASIDESSPVGTPGQEVENTRRTFSSSASTASSSASSSSPIEIIVGVGQTGWDQALVHLCVGDRANLIVNAPDAPYGIERYRDNVPRGAVVRITLEIMDTQPAPVKLRDHDSYLFSGADKNNDKQLSQREFLYYFKDKKARIGSPHYRQVLKELGDLFAELDRNGDKYLTLDEFTFHKTSVHYRTELRPKDEFDFYDDNKDGKLNKKEIEGFFKAIKRKVPMDYWKHMDKNRNGYISFEEFTKKAYHKYTTDEL</sequence>
<evidence type="ECO:0000259" key="14">
    <source>
        <dbReference type="PROSITE" id="PS50222"/>
    </source>
</evidence>
<protein>
    <recommendedName>
        <fullName evidence="2 10">peptidylprolyl isomerase</fullName>
        <ecNumber evidence="2 10">5.2.1.8</ecNumber>
    </recommendedName>
</protein>
<evidence type="ECO:0000256" key="3">
    <source>
        <dbReference type="ARBA" id="ARBA00022729"/>
    </source>
</evidence>
<feature type="signal peptide" evidence="12">
    <location>
        <begin position="1"/>
        <end position="16"/>
    </location>
</feature>
<keyword evidence="5" id="KW-0256">Endoplasmic reticulum</keyword>
<evidence type="ECO:0000256" key="1">
    <source>
        <dbReference type="ARBA" id="ARBA00000971"/>
    </source>
</evidence>
<dbReference type="EMBL" id="CAICTM010001319">
    <property type="protein sequence ID" value="CAB9522597.1"/>
    <property type="molecule type" value="Genomic_DNA"/>
</dbReference>
<feature type="domain" description="EF-hand" evidence="14">
    <location>
        <begin position="272"/>
        <end position="307"/>
    </location>
</feature>
<keyword evidence="8" id="KW-0325">Glycoprotein</keyword>
<dbReference type="PROSITE" id="PS00018">
    <property type="entry name" value="EF_HAND_1"/>
    <property type="match status" value="2"/>
</dbReference>
<evidence type="ECO:0000256" key="4">
    <source>
        <dbReference type="ARBA" id="ARBA00022737"/>
    </source>
</evidence>
<evidence type="ECO:0000313" key="15">
    <source>
        <dbReference type="EMBL" id="CAB9522597.1"/>
    </source>
</evidence>
<dbReference type="InterPro" id="IPR018247">
    <property type="entry name" value="EF_Hand_1_Ca_BS"/>
</dbReference>
<dbReference type="AlphaFoldDB" id="A0A9N8HRH1"/>
<dbReference type="PROSITE" id="PS50222">
    <property type="entry name" value="EF_HAND_2"/>
    <property type="match status" value="2"/>
</dbReference>
<feature type="compositionally biased region" description="Low complexity" evidence="11">
    <location>
        <begin position="81"/>
        <end position="91"/>
    </location>
</feature>
<feature type="chain" id="PRO_5040335967" description="peptidylprolyl isomerase" evidence="12">
    <location>
        <begin position="17"/>
        <end position="310"/>
    </location>
</feature>
<evidence type="ECO:0000256" key="5">
    <source>
        <dbReference type="ARBA" id="ARBA00022824"/>
    </source>
</evidence>
<evidence type="ECO:0000256" key="2">
    <source>
        <dbReference type="ARBA" id="ARBA00013194"/>
    </source>
</evidence>
<dbReference type="Pfam" id="PF00254">
    <property type="entry name" value="FKBP_C"/>
    <property type="match status" value="1"/>
</dbReference>
<gene>
    <name evidence="15" type="ORF">SEMRO_1321_G262530.1</name>
</gene>
<reference evidence="15" key="1">
    <citation type="submission" date="2020-06" db="EMBL/GenBank/DDBJ databases">
        <authorList>
            <consortium name="Plant Systems Biology data submission"/>
        </authorList>
    </citation>
    <scope>NUCLEOTIDE SEQUENCE</scope>
    <source>
        <strain evidence="15">D6</strain>
    </source>
</reference>
<proteinExistence type="predicted"/>
<keyword evidence="6" id="KW-0106">Calcium</keyword>
<evidence type="ECO:0000256" key="8">
    <source>
        <dbReference type="ARBA" id="ARBA00023180"/>
    </source>
</evidence>
<dbReference type="GO" id="GO:0005509">
    <property type="term" value="F:calcium ion binding"/>
    <property type="evidence" value="ECO:0007669"/>
    <property type="project" value="InterPro"/>
</dbReference>
<organism evidence="15 16">
    <name type="scientific">Seminavis robusta</name>
    <dbReference type="NCBI Taxonomy" id="568900"/>
    <lineage>
        <taxon>Eukaryota</taxon>
        <taxon>Sar</taxon>
        <taxon>Stramenopiles</taxon>
        <taxon>Ochrophyta</taxon>
        <taxon>Bacillariophyta</taxon>
        <taxon>Bacillariophyceae</taxon>
        <taxon>Bacillariophycidae</taxon>
        <taxon>Naviculales</taxon>
        <taxon>Naviculaceae</taxon>
        <taxon>Seminavis</taxon>
    </lineage>
</organism>
<dbReference type="OrthoDB" id="26525at2759"/>